<comment type="similarity">
    <text evidence="1">Belongs to the FAM178 family.</text>
</comment>
<dbReference type="InterPro" id="IPR026161">
    <property type="entry name" value="FAM178"/>
</dbReference>
<protein>
    <recommendedName>
        <fullName evidence="3">Coiled-coil SMC6 And NSE5 INteracting (CANIN) domain-containing protein</fullName>
    </recommendedName>
</protein>
<dbReference type="OrthoDB" id="245989at2759"/>
<dbReference type="InterPro" id="IPR044276">
    <property type="entry name" value="CANIN_dom"/>
</dbReference>
<feature type="compositionally biased region" description="Basic and acidic residues" evidence="2">
    <location>
        <begin position="98"/>
        <end position="115"/>
    </location>
</feature>
<accession>A0A077WIP8</accession>
<reference evidence="4" key="1">
    <citation type="journal article" date="2014" name="Genome Announc.">
        <title>De novo whole-genome sequence and genome annotation of Lichtheimia ramosa.</title>
        <authorList>
            <person name="Linde J."/>
            <person name="Schwartze V."/>
            <person name="Binder U."/>
            <person name="Lass-Florl C."/>
            <person name="Voigt K."/>
            <person name="Horn F."/>
        </authorList>
    </citation>
    <scope>NUCLEOTIDE SEQUENCE</scope>
    <source>
        <strain evidence="4">JMRC FSU:6197</strain>
    </source>
</reference>
<gene>
    <name evidence="4" type="ORF">LRAMOSA09738</name>
</gene>
<sequence length="623" mass="71692">MSMELRRSHRIRGSNYAESQTSQATYHEEEERVVVKSRKRPNAKLPEVESIDKLVSAKRQKSQFVDKSDQLQLLFAQLDDAPTTDDEDDRQSSSSEEESVKPEVRERQDLLHSDPSDDDDDSEVGIGDLLASTAQVLDEERHERLKEVFHESPEHNENKTEYRFFRRRCKLPDPLWVDDDYPLLQDTTRQRENSIFELSSSASGRKFMLSSGCIRVWYRRDWPPHHLYQWLFQVVAFEEDQLVAHHAYETLNALWKNLASSKGILEQAAYIPKNELGSRRNTNRYIEMDEFIYVLKNYGAVKMEMAKEDGEIPQSSNNQLLLLEDWSDQPGQQRIPVMQLSYVLRLFGYSVRTWPEAYQQVGIGYIIRLLLQVSLDRSVGNIVSRDLQDGIESCLSVLDEATWKNELLQLAADLCSRFTSITLQCRLIHALKPTYARSVYFRRIIGLTAIISDSSGSSYHTAPTGLSRTESYMSISTMNSDISDAMSITGTPIADRETQDVNHEQQEEYPVPRVETDKILEQLLRVIEHRDSAFQQRDHDDYDQLLAQIQLVDAAIGGRELEMLREQQTIKEIIRHLQVMNRRIGGRSTGVLPRIRASAALQRVWNRLAYATGRESAGGMDEA</sequence>
<evidence type="ECO:0000259" key="3">
    <source>
        <dbReference type="Pfam" id="PF14816"/>
    </source>
</evidence>
<feature type="domain" description="Coiled-coil SMC6 And NSE5 INteracting (CANIN)" evidence="3">
    <location>
        <begin position="196"/>
        <end position="414"/>
    </location>
</feature>
<dbReference type="EMBL" id="LK023323">
    <property type="protein sequence ID" value="CDS07215.1"/>
    <property type="molecule type" value="Genomic_DNA"/>
</dbReference>
<organism evidence="4">
    <name type="scientific">Lichtheimia ramosa</name>
    <dbReference type="NCBI Taxonomy" id="688394"/>
    <lineage>
        <taxon>Eukaryota</taxon>
        <taxon>Fungi</taxon>
        <taxon>Fungi incertae sedis</taxon>
        <taxon>Mucoromycota</taxon>
        <taxon>Mucoromycotina</taxon>
        <taxon>Mucoromycetes</taxon>
        <taxon>Mucorales</taxon>
        <taxon>Lichtheimiaceae</taxon>
        <taxon>Lichtheimia</taxon>
    </lineage>
</organism>
<dbReference type="Pfam" id="PF14816">
    <property type="entry name" value="CANIN"/>
    <property type="match status" value="1"/>
</dbReference>
<dbReference type="AlphaFoldDB" id="A0A077WIP8"/>
<dbReference type="PANTHER" id="PTHR16046">
    <property type="entry name" value="SMC5-SMC6 COMPLEX LOCALIZATION FACTOR 2"/>
    <property type="match status" value="1"/>
</dbReference>
<evidence type="ECO:0000256" key="2">
    <source>
        <dbReference type="SAM" id="MobiDB-lite"/>
    </source>
</evidence>
<dbReference type="PANTHER" id="PTHR16046:SF9">
    <property type="entry name" value="SMC5-SMC6 COMPLEX LOCALIZATION FACTOR PROTEIN 2"/>
    <property type="match status" value="1"/>
</dbReference>
<feature type="region of interest" description="Disordered" evidence="2">
    <location>
        <begin position="77"/>
        <end position="125"/>
    </location>
</feature>
<feature type="region of interest" description="Disordered" evidence="2">
    <location>
        <begin position="1"/>
        <end position="45"/>
    </location>
</feature>
<proteinExistence type="inferred from homology"/>
<name>A0A077WIP8_9FUNG</name>
<feature type="compositionally biased region" description="Polar residues" evidence="2">
    <location>
        <begin position="16"/>
        <end position="25"/>
    </location>
</feature>
<evidence type="ECO:0000256" key="1">
    <source>
        <dbReference type="ARBA" id="ARBA00010311"/>
    </source>
</evidence>
<evidence type="ECO:0000313" key="4">
    <source>
        <dbReference type="EMBL" id="CDS07215.1"/>
    </source>
</evidence>